<dbReference type="EMBL" id="SNRW01015804">
    <property type="protein sequence ID" value="KAA6370018.1"/>
    <property type="molecule type" value="Genomic_DNA"/>
</dbReference>
<dbReference type="Proteomes" id="UP000324800">
    <property type="component" value="Unassembled WGS sequence"/>
</dbReference>
<evidence type="ECO:0000313" key="2">
    <source>
        <dbReference type="Proteomes" id="UP000324800"/>
    </source>
</evidence>
<protein>
    <submittedName>
        <fullName evidence="1">Uncharacterized protein</fullName>
    </submittedName>
</protein>
<comment type="caution">
    <text evidence="1">The sequence shown here is derived from an EMBL/GenBank/DDBJ whole genome shotgun (WGS) entry which is preliminary data.</text>
</comment>
<organism evidence="1 2">
    <name type="scientific">Streblomastix strix</name>
    <dbReference type="NCBI Taxonomy" id="222440"/>
    <lineage>
        <taxon>Eukaryota</taxon>
        <taxon>Metamonada</taxon>
        <taxon>Preaxostyla</taxon>
        <taxon>Oxymonadida</taxon>
        <taxon>Streblomastigidae</taxon>
        <taxon>Streblomastix</taxon>
    </lineage>
</organism>
<gene>
    <name evidence="1" type="ORF">EZS28_034455</name>
</gene>
<accession>A0A5J4UH39</accession>
<proteinExistence type="predicted"/>
<dbReference type="AlphaFoldDB" id="A0A5J4UH39"/>
<reference evidence="1 2" key="1">
    <citation type="submission" date="2019-03" db="EMBL/GenBank/DDBJ databases">
        <title>Single cell metagenomics reveals metabolic interactions within the superorganism composed of flagellate Streblomastix strix and complex community of Bacteroidetes bacteria on its surface.</title>
        <authorList>
            <person name="Treitli S.C."/>
            <person name="Kolisko M."/>
            <person name="Husnik F."/>
            <person name="Keeling P."/>
            <person name="Hampl V."/>
        </authorList>
    </citation>
    <scope>NUCLEOTIDE SEQUENCE [LARGE SCALE GENOMIC DNA]</scope>
    <source>
        <strain evidence="1">ST1C</strain>
    </source>
</reference>
<sequence>MSKTKKQLSVIKHKEQTDEDKIRLQLIDDAISRIKTMPKICLERSEAFSETTDDTSKPKDNIIQIENEIIQVTPE</sequence>
<name>A0A5J4UH39_9EUKA</name>
<evidence type="ECO:0000313" key="1">
    <source>
        <dbReference type="EMBL" id="KAA6370018.1"/>
    </source>
</evidence>